<feature type="non-terminal residue" evidence="9">
    <location>
        <position position="258"/>
    </location>
</feature>
<protein>
    <recommendedName>
        <fullName evidence="3">E2 ubiquitin-conjugating enzyme</fullName>
        <ecNumber evidence="3">2.3.2.23</ecNumber>
    </recommendedName>
</protein>
<sequence length="258" mass="29553">MFHHPLEAMALKRIQGELVAIYEDPPAQCSAVPMEDMFHWQATIMEPKDSPYKGGVFFLKIHFSTYYPFQPPEISFLTRIYHLNINKNGGISLDILDTKWSPALTIPKVLLSVISLLCHPNPDDPVVPEIANVYHKDLKLYDKMALGYTRRYAIAISQLPQSEMEMETLALKRIQGELDAIYEDPPAQCSAVPMEDMFHWQATIMEPKDSPYEGGVFFLKIHFSTYYPFQPPEISFLTRIYHLNINKNGGISLDILDT</sequence>
<keyword evidence="7" id="KW-0067">ATP-binding</keyword>
<dbReference type="GO" id="GO:0061631">
    <property type="term" value="F:ubiquitin conjugating enzyme activity"/>
    <property type="evidence" value="ECO:0007669"/>
    <property type="project" value="UniProtKB-EC"/>
</dbReference>
<dbReference type="PANTHER" id="PTHR24068">
    <property type="entry name" value="UBIQUITIN-CONJUGATING ENZYME E2"/>
    <property type="match status" value="1"/>
</dbReference>
<keyword evidence="10" id="KW-1185">Reference proteome</keyword>
<keyword evidence="6" id="KW-0833">Ubl conjugation pathway</keyword>
<comment type="pathway">
    <text evidence="2">Protein modification; protein ubiquitination.</text>
</comment>
<evidence type="ECO:0000256" key="5">
    <source>
        <dbReference type="ARBA" id="ARBA00022741"/>
    </source>
</evidence>
<name>A0A1A6HGU9_NEOLE</name>
<dbReference type="GO" id="GO:0005524">
    <property type="term" value="F:ATP binding"/>
    <property type="evidence" value="ECO:0007669"/>
    <property type="project" value="UniProtKB-KW"/>
</dbReference>
<feature type="domain" description="UBC core" evidence="8">
    <location>
        <begin position="9"/>
        <end position="154"/>
    </location>
</feature>
<reference evidence="9 10" key="1">
    <citation type="submission" date="2016-06" db="EMBL/GenBank/DDBJ databases">
        <title>The Draft Genome Sequence and Annotation of the Desert Woodrat Neotoma lepida.</title>
        <authorList>
            <person name="Campbell M."/>
            <person name="Oakeson K.F."/>
            <person name="Yandell M."/>
            <person name="Halpert J.R."/>
            <person name="Dearing D."/>
        </authorList>
    </citation>
    <scope>NUCLEOTIDE SEQUENCE [LARGE SCALE GENOMIC DNA]</scope>
    <source>
        <strain evidence="9">417</strain>
        <tissue evidence="9">Liver</tissue>
    </source>
</reference>
<evidence type="ECO:0000256" key="6">
    <source>
        <dbReference type="ARBA" id="ARBA00022786"/>
    </source>
</evidence>
<dbReference type="AlphaFoldDB" id="A0A1A6HGU9"/>
<evidence type="ECO:0000256" key="1">
    <source>
        <dbReference type="ARBA" id="ARBA00000485"/>
    </source>
</evidence>
<dbReference type="FunFam" id="3.10.110.10:FF:000101">
    <property type="entry name" value="Ubiquitin-conjugating enzyme E2 D2"/>
    <property type="match status" value="1"/>
</dbReference>
<dbReference type="STRING" id="56216.A0A1A6HGU9"/>
<dbReference type="SUPFAM" id="SSF54495">
    <property type="entry name" value="UBC-like"/>
    <property type="match status" value="2"/>
</dbReference>
<evidence type="ECO:0000256" key="2">
    <source>
        <dbReference type="ARBA" id="ARBA00004906"/>
    </source>
</evidence>
<keyword evidence="4" id="KW-0808">Transferase</keyword>
<evidence type="ECO:0000256" key="4">
    <source>
        <dbReference type="ARBA" id="ARBA00022679"/>
    </source>
</evidence>
<accession>A0A1A6HGU9</accession>
<evidence type="ECO:0000259" key="8">
    <source>
        <dbReference type="PROSITE" id="PS50127"/>
    </source>
</evidence>
<keyword evidence="5" id="KW-0547">Nucleotide-binding</keyword>
<dbReference type="EMBL" id="LZPO01034856">
    <property type="protein sequence ID" value="OBS76872.1"/>
    <property type="molecule type" value="Genomic_DNA"/>
</dbReference>
<feature type="domain" description="UBC core" evidence="8">
    <location>
        <begin position="169"/>
        <end position="258"/>
    </location>
</feature>
<dbReference type="Pfam" id="PF00179">
    <property type="entry name" value="UQ_con"/>
    <property type="match status" value="2"/>
</dbReference>
<proteinExistence type="predicted"/>
<organism evidence="9 10">
    <name type="scientific">Neotoma lepida</name>
    <name type="common">Desert woodrat</name>
    <dbReference type="NCBI Taxonomy" id="56216"/>
    <lineage>
        <taxon>Eukaryota</taxon>
        <taxon>Metazoa</taxon>
        <taxon>Chordata</taxon>
        <taxon>Craniata</taxon>
        <taxon>Vertebrata</taxon>
        <taxon>Euteleostomi</taxon>
        <taxon>Mammalia</taxon>
        <taxon>Eutheria</taxon>
        <taxon>Euarchontoglires</taxon>
        <taxon>Glires</taxon>
        <taxon>Rodentia</taxon>
        <taxon>Myomorpha</taxon>
        <taxon>Muroidea</taxon>
        <taxon>Cricetidae</taxon>
        <taxon>Neotominae</taxon>
        <taxon>Neotoma</taxon>
    </lineage>
</organism>
<dbReference type="PROSITE" id="PS50127">
    <property type="entry name" value="UBC_2"/>
    <property type="match status" value="2"/>
</dbReference>
<dbReference type="Proteomes" id="UP000092124">
    <property type="component" value="Unassembled WGS sequence"/>
</dbReference>
<dbReference type="SMART" id="SM00212">
    <property type="entry name" value="UBCc"/>
    <property type="match status" value="2"/>
</dbReference>
<evidence type="ECO:0000313" key="9">
    <source>
        <dbReference type="EMBL" id="OBS76872.1"/>
    </source>
</evidence>
<dbReference type="OrthoDB" id="7851174at2759"/>
<comment type="caution">
    <text evidence="9">The sequence shown here is derived from an EMBL/GenBank/DDBJ whole genome shotgun (WGS) entry which is preliminary data.</text>
</comment>
<comment type="catalytic activity">
    <reaction evidence="1">
        <text>S-ubiquitinyl-[E1 ubiquitin-activating enzyme]-L-cysteine + [E2 ubiquitin-conjugating enzyme]-L-cysteine = [E1 ubiquitin-activating enzyme]-L-cysteine + S-ubiquitinyl-[E2 ubiquitin-conjugating enzyme]-L-cysteine.</text>
        <dbReference type="EC" id="2.3.2.23"/>
    </reaction>
</comment>
<dbReference type="InterPro" id="IPR016135">
    <property type="entry name" value="UBQ-conjugating_enzyme/RWD"/>
</dbReference>
<dbReference type="InterPro" id="IPR000608">
    <property type="entry name" value="UBC"/>
</dbReference>
<dbReference type="EC" id="2.3.2.23" evidence="3"/>
<evidence type="ECO:0000313" key="10">
    <source>
        <dbReference type="Proteomes" id="UP000092124"/>
    </source>
</evidence>
<evidence type="ECO:0000256" key="3">
    <source>
        <dbReference type="ARBA" id="ARBA00012486"/>
    </source>
</evidence>
<dbReference type="Gene3D" id="3.10.110.10">
    <property type="entry name" value="Ubiquitin Conjugating Enzyme"/>
    <property type="match status" value="2"/>
</dbReference>
<gene>
    <name evidence="9" type="ORF">A6R68_16673</name>
</gene>
<evidence type="ECO:0000256" key="7">
    <source>
        <dbReference type="ARBA" id="ARBA00022840"/>
    </source>
</evidence>